<proteinExistence type="predicted"/>
<dbReference type="InterPro" id="IPR013039">
    <property type="entry name" value="DUF1588"/>
</dbReference>
<evidence type="ECO:0000256" key="1">
    <source>
        <dbReference type="SAM" id="MobiDB-lite"/>
    </source>
</evidence>
<name>A6GKJ8_9BACT</name>
<keyword evidence="5" id="KW-1185">Reference proteome</keyword>
<feature type="domain" description="DUF1592" evidence="3">
    <location>
        <begin position="209"/>
        <end position="324"/>
    </location>
</feature>
<dbReference type="Pfam" id="PF07627">
    <property type="entry name" value="PSCyt3"/>
    <property type="match status" value="1"/>
</dbReference>
<evidence type="ECO:0000313" key="5">
    <source>
        <dbReference type="Proteomes" id="UP000005801"/>
    </source>
</evidence>
<dbReference type="EMBL" id="ABCS01000203">
    <property type="protein sequence ID" value="EDM73607.1"/>
    <property type="molecule type" value="Genomic_DNA"/>
</dbReference>
<organism evidence="4 5">
    <name type="scientific">Plesiocystis pacifica SIR-1</name>
    <dbReference type="NCBI Taxonomy" id="391625"/>
    <lineage>
        <taxon>Bacteria</taxon>
        <taxon>Pseudomonadati</taxon>
        <taxon>Myxococcota</taxon>
        <taxon>Polyangia</taxon>
        <taxon>Nannocystales</taxon>
        <taxon>Nannocystaceae</taxon>
        <taxon>Plesiocystis</taxon>
    </lineage>
</organism>
<reference evidence="4 5" key="1">
    <citation type="submission" date="2007-06" db="EMBL/GenBank/DDBJ databases">
        <authorList>
            <person name="Shimkets L."/>
            <person name="Ferriera S."/>
            <person name="Johnson J."/>
            <person name="Kravitz S."/>
            <person name="Beeson K."/>
            <person name="Sutton G."/>
            <person name="Rogers Y.-H."/>
            <person name="Friedman R."/>
            <person name="Frazier M."/>
            <person name="Venter J.C."/>
        </authorList>
    </citation>
    <scope>NUCLEOTIDE SEQUENCE [LARGE SCALE GENOMIC DNA]</scope>
    <source>
        <strain evidence="4 5">SIR-1</strain>
    </source>
</reference>
<dbReference type="InterPro" id="IPR013042">
    <property type="entry name" value="DUF1592"/>
</dbReference>
<evidence type="ECO:0000259" key="3">
    <source>
        <dbReference type="Pfam" id="PF07631"/>
    </source>
</evidence>
<gene>
    <name evidence="4" type="ORF">PPSIR1_31233</name>
</gene>
<evidence type="ECO:0000313" key="4">
    <source>
        <dbReference type="EMBL" id="EDM73607.1"/>
    </source>
</evidence>
<dbReference type="AlphaFoldDB" id="A6GKJ8"/>
<dbReference type="eggNOG" id="COG5297">
    <property type="taxonomic scope" value="Bacteria"/>
</dbReference>
<feature type="region of interest" description="Disordered" evidence="1">
    <location>
        <begin position="20"/>
        <end position="58"/>
    </location>
</feature>
<feature type="compositionally biased region" description="Acidic residues" evidence="1">
    <location>
        <begin position="20"/>
        <end position="46"/>
    </location>
</feature>
<evidence type="ECO:0008006" key="6">
    <source>
        <dbReference type="Google" id="ProtNLM"/>
    </source>
</evidence>
<accession>A6GKJ8</accession>
<feature type="domain" description="DUF1588" evidence="2">
    <location>
        <begin position="342"/>
        <end position="426"/>
    </location>
</feature>
<evidence type="ECO:0000259" key="2">
    <source>
        <dbReference type="Pfam" id="PF07627"/>
    </source>
</evidence>
<dbReference type="STRING" id="391625.PPSIR1_31233"/>
<dbReference type="Proteomes" id="UP000005801">
    <property type="component" value="Unassembled WGS sequence"/>
</dbReference>
<protein>
    <recommendedName>
        <fullName evidence="6">Cellulose-binding domain protein</fullName>
    </recommendedName>
</protein>
<dbReference type="Pfam" id="PF07631">
    <property type="entry name" value="PSD4"/>
    <property type="match status" value="1"/>
</dbReference>
<sequence>MGILCASVVGCYQGIDFELEEQASEGEAGPADEGEPSDTDGGEEGSEPSTSAFSPVSRLTDRQWRRTVAAAFERDESELDGVVLPADSTDGIFLTNAVDELGTFDDYISASEAAGALLAPGLVDACDWLGDTHGCVVAELAGPMTVLLHRPPSSAQLDAVTAMMLDAIMRGQPVEQVVGAGLSRALLDPLFLFRVEVPGEFYGDSVYELDSQDLAARLSLAITDGPPDAQLYAAGQDQSLLVPTLLEGEVDRILALPGAREMIWRFVRSWLGVRNEGGPLAEAMEKETRLFVESILYDDAVPLGELFTANYSYIDASLAELYGVPAPAVDWERYEFPADAQRMGVLTHASFLSSNGAHERDLAWIFRGRIVVERLFCLPMPDPPPGAVEMADEVPVRETDPVCGACHGTLDPVGRLFHAYDSHGALFEGEEVEEVEGALETGSDIDGTYTNVLELNAAMVESGTVDHCFTKMWFQFLVDRKPTGQDLTSVDEALLVLSQTRSTRQMLATLLTSTAMTKVYIEDYQAP</sequence>
<comment type="caution">
    <text evidence="4">The sequence shown here is derived from an EMBL/GenBank/DDBJ whole genome shotgun (WGS) entry which is preliminary data.</text>
</comment>